<evidence type="ECO:0000313" key="4">
    <source>
        <dbReference type="Proteomes" id="UP000775213"/>
    </source>
</evidence>
<dbReference type="Pfam" id="PF00244">
    <property type="entry name" value="14-3-3"/>
    <property type="match status" value="1"/>
</dbReference>
<evidence type="ECO:0000256" key="1">
    <source>
        <dbReference type="ARBA" id="ARBA00006141"/>
    </source>
</evidence>
<name>A0AAV7GYN7_DENCH</name>
<evidence type="ECO:0000313" key="3">
    <source>
        <dbReference type="EMBL" id="KAH0460355.1"/>
    </source>
</evidence>
<protein>
    <recommendedName>
        <fullName evidence="2">14-3-3 domain-containing protein</fullName>
    </recommendedName>
</protein>
<dbReference type="PANTHER" id="PTHR18860">
    <property type="entry name" value="14-3-3 PROTEIN"/>
    <property type="match status" value="1"/>
</dbReference>
<dbReference type="Gene3D" id="1.20.190.20">
    <property type="entry name" value="14-3-3 domain"/>
    <property type="match status" value="1"/>
</dbReference>
<dbReference type="AlphaFoldDB" id="A0AAV7GYN7"/>
<dbReference type="InterPro" id="IPR000308">
    <property type="entry name" value="14-3-3"/>
</dbReference>
<gene>
    <name evidence="3" type="ORF">IEQ34_011018</name>
</gene>
<reference evidence="3 4" key="1">
    <citation type="journal article" date="2021" name="Hortic Res">
        <title>Chromosome-scale assembly of the Dendrobium chrysotoxum genome enhances the understanding of orchid evolution.</title>
        <authorList>
            <person name="Zhang Y."/>
            <person name="Zhang G.Q."/>
            <person name="Zhang D."/>
            <person name="Liu X.D."/>
            <person name="Xu X.Y."/>
            <person name="Sun W.H."/>
            <person name="Yu X."/>
            <person name="Zhu X."/>
            <person name="Wang Z.W."/>
            <person name="Zhao X."/>
            <person name="Zhong W.Y."/>
            <person name="Chen H."/>
            <person name="Yin W.L."/>
            <person name="Huang T."/>
            <person name="Niu S.C."/>
            <person name="Liu Z.J."/>
        </authorList>
    </citation>
    <scope>NUCLEOTIDE SEQUENCE [LARGE SCALE GENOMIC DNA]</scope>
    <source>
        <strain evidence="3">Lindl</strain>
    </source>
</reference>
<dbReference type="SMART" id="SM00101">
    <property type="entry name" value="14_3_3"/>
    <property type="match status" value="1"/>
</dbReference>
<keyword evidence="4" id="KW-1185">Reference proteome</keyword>
<sequence>MADPDHDHGFVMDEQGRVIILESPFFELHFGNEDNVGDYVNRIIYQLALSLEAYIRSNPWIIVGHPPLPPPPATFPWAKIVGTIFFVAFDEAIAELDSLGEESYKDSTLIMQLLRDNLTLWTSDMQDEGADEIKGASKPEKE</sequence>
<feature type="domain" description="14-3-3" evidence="2">
    <location>
        <begin position="1"/>
        <end position="135"/>
    </location>
</feature>
<dbReference type="SUPFAM" id="SSF48445">
    <property type="entry name" value="14-3-3 protein"/>
    <property type="match status" value="1"/>
</dbReference>
<dbReference type="Proteomes" id="UP000775213">
    <property type="component" value="Unassembled WGS sequence"/>
</dbReference>
<dbReference type="InterPro" id="IPR036815">
    <property type="entry name" value="14-3-3_dom_sf"/>
</dbReference>
<dbReference type="PROSITE" id="PS00797">
    <property type="entry name" value="1433_2"/>
    <property type="match status" value="1"/>
</dbReference>
<dbReference type="InterPro" id="IPR023409">
    <property type="entry name" value="14-3-3_CS"/>
</dbReference>
<dbReference type="InterPro" id="IPR023410">
    <property type="entry name" value="14-3-3_domain"/>
</dbReference>
<evidence type="ECO:0000259" key="2">
    <source>
        <dbReference type="SMART" id="SM00101"/>
    </source>
</evidence>
<comment type="similarity">
    <text evidence="1">Belongs to the 14-3-3 family.</text>
</comment>
<comment type="caution">
    <text evidence="3">The sequence shown here is derived from an EMBL/GenBank/DDBJ whole genome shotgun (WGS) entry which is preliminary data.</text>
</comment>
<proteinExistence type="inferred from homology"/>
<accession>A0AAV7GYN7</accession>
<dbReference type="EMBL" id="JAGFBR010000010">
    <property type="protein sequence ID" value="KAH0460355.1"/>
    <property type="molecule type" value="Genomic_DNA"/>
</dbReference>
<organism evidence="3 4">
    <name type="scientific">Dendrobium chrysotoxum</name>
    <name type="common">Orchid</name>
    <dbReference type="NCBI Taxonomy" id="161865"/>
    <lineage>
        <taxon>Eukaryota</taxon>
        <taxon>Viridiplantae</taxon>
        <taxon>Streptophyta</taxon>
        <taxon>Embryophyta</taxon>
        <taxon>Tracheophyta</taxon>
        <taxon>Spermatophyta</taxon>
        <taxon>Magnoliopsida</taxon>
        <taxon>Liliopsida</taxon>
        <taxon>Asparagales</taxon>
        <taxon>Orchidaceae</taxon>
        <taxon>Epidendroideae</taxon>
        <taxon>Malaxideae</taxon>
        <taxon>Dendrobiinae</taxon>
        <taxon>Dendrobium</taxon>
    </lineage>
</organism>